<feature type="domain" description="Methyltransferase" evidence="3">
    <location>
        <begin position="56"/>
        <end position="150"/>
    </location>
</feature>
<keyword evidence="5" id="KW-1185">Reference proteome</keyword>
<dbReference type="EMBL" id="RZNH01000009">
    <property type="protein sequence ID" value="NOU59668.1"/>
    <property type="molecule type" value="Genomic_DNA"/>
</dbReference>
<keyword evidence="2" id="KW-0808">Transferase</keyword>
<dbReference type="InterPro" id="IPR041698">
    <property type="entry name" value="Methyltransf_25"/>
</dbReference>
<evidence type="ECO:0000259" key="3">
    <source>
        <dbReference type="Pfam" id="PF13649"/>
    </source>
</evidence>
<dbReference type="GO" id="GO:0032259">
    <property type="term" value="P:methylation"/>
    <property type="evidence" value="ECO:0007669"/>
    <property type="project" value="UniProtKB-KW"/>
</dbReference>
<evidence type="ECO:0000256" key="1">
    <source>
        <dbReference type="ARBA" id="ARBA00022603"/>
    </source>
</evidence>
<evidence type="ECO:0000313" key="5">
    <source>
        <dbReference type="Proteomes" id="UP000732105"/>
    </source>
</evidence>
<dbReference type="Proteomes" id="UP000732105">
    <property type="component" value="Unassembled WGS sequence"/>
</dbReference>
<keyword evidence="1 4" id="KW-0489">Methyltransferase</keyword>
<name>A0ABX1WU84_9BACT</name>
<dbReference type="PANTHER" id="PTHR43861:SF1">
    <property type="entry name" value="TRANS-ACONITATE 2-METHYLTRANSFERASE"/>
    <property type="match status" value="1"/>
</dbReference>
<comment type="caution">
    <text evidence="4">The sequence shown here is derived from an EMBL/GenBank/DDBJ whole genome shotgun (WGS) entry which is preliminary data.</text>
</comment>
<dbReference type="GO" id="GO:0008168">
    <property type="term" value="F:methyltransferase activity"/>
    <property type="evidence" value="ECO:0007669"/>
    <property type="project" value="UniProtKB-KW"/>
</dbReference>
<organism evidence="4 5">
    <name type="scientific">Marinifilum caeruleilacunae</name>
    <dbReference type="NCBI Taxonomy" id="2499076"/>
    <lineage>
        <taxon>Bacteria</taxon>
        <taxon>Pseudomonadati</taxon>
        <taxon>Bacteroidota</taxon>
        <taxon>Bacteroidia</taxon>
        <taxon>Marinilabiliales</taxon>
        <taxon>Marinifilaceae</taxon>
    </lineage>
</organism>
<accession>A0ABX1WU84</accession>
<dbReference type="Pfam" id="PF13649">
    <property type="entry name" value="Methyltransf_25"/>
    <property type="match status" value="1"/>
</dbReference>
<proteinExistence type="predicted"/>
<dbReference type="InterPro" id="IPR029063">
    <property type="entry name" value="SAM-dependent_MTases_sf"/>
</dbReference>
<dbReference type="SUPFAM" id="SSF53335">
    <property type="entry name" value="S-adenosyl-L-methionine-dependent methyltransferases"/>
    <property type="match status" value="1"/>
</dbReference>
<evidence type="ECO:0000256" key="2">
    <source>
        <dbReference type="ARBA" id="ARBA00022679"/>
    </source>
</evidence>
<dbReference type="Gene3D" id="3.40.50.150">
    <property type="entry name" value="Vaccinia Virus protein VP39"/>
    <property type="match status" value="1"/>
</dbReference>
<gene>
    <name evidence="4" type="ORF">ELS83_07540</name>
</gene>
<dbReference type="CDD" id="cd02440">
    <property type="entry name" value="AdoMet_MTases"/>
    <property type="match status" value="1"/>
</dbReference>
<reference evidence="4 5" key="1">
    <citation type="submission" date="2018-12" db="EMBL/GenBank/DDBJ databases">
        <title>Marinifilum JC070 sp. nov., a marine bacterium isolated from Yongle Blue Hole in the South China Sea.</title>
        <authorList>
            <person name="Fu T."/>
        </authorList>
    </citation>
    <scope>NUCLEOTIDE SEQUENCE [LARGE SCALE GENOMIC DNA]</scope>
    <source>
        <strain evidence="4 5">JC070</strain>
    </source>
</reference>
<evidence type="ECO:0000313" key="4">
    <source>
        <dbReference type="EMBL" id="NOU59668.1"/>
    </source>
</evidence>
<protein>
    <submittedName>
        <fullName evidence="4">Class I SAM-dependent methyltransferase</fullName>
    </submittedName>
</protein>
<sequence length="272" mass="31278">MKMHMNHFENNRESWNELTALHAGSSFYDLEGFKNGKSSLNHIEIEELGDIKGKKILHLQCHFGMDTLSLARLGAEVVGVDISDASIAKAKELASELDIPARFIRSNVYELENVLDETFDIVYTSYGAINWLDDLDKWAKIIRSYLQPIGIFYMVEFHPFIYTLNDDSEISDSYFKSDALESVVEQSYTDQSEISGKKLKHIEWHHSLSEVINSLISNDLKLEFLNEFPYQVYDCFPNLTACGQGKWMNEKYGNKVPHMYSIKARKSHTITL</sequence>
<dbReference type="PANTHER" id="PTHR43861">
    <property type="entry name" value="TRANS-ACONITATE 2-METHYLTRANSFERASE-RELATED"/>
    <property type="match status" value="1"/>
</dbReference>